<dbReference type="Pfam" id="PF00239">
    <property type="entry name" value="Resolvase"/>
    <property type="match status" value="1"/>
</dbReference>
<name>A0A1N5YXW8_9ACTN</name>
<dbReference type="STRING" id="709881.SAMN04489832_3410"/>
<keyword evidence="3" id="KW-0233">DNA recombination</keyword>
<dbReference type="InterPro" id="IPR006119">
    <property type="entry name" value="Resolv_N"/>
</dbReference>
<evidence type="ECO:0000313" key="7">
    <source>
        <dbReference type="EMBL" id="SIN14438.1"/>
    </source>
</evidence>
<dbReference type="PROSITE" id="PS00397">
    <property type="entry name" value="RECOMBINASES_1"/>
    <property type="match status" value="1"/>
</dbReference>
<dbReference type="InterPro" id="IPR050639">
    <property type="entry name" value="SSR_resolvase"/>
</dbReference>
<dbReference type="PANTHER" id="PTHR30461:SF2">
    <property type="entry name" value="SERINE RECOMBINASE PINE-RELATED"/>
    <property type="match status" value="1"/>
</dbReference>
<dbReference type="AlphaFoldDB" id="A0A1N5YXW8"/>
<organism evidence="7 8">
    <name type="scientific">Micromonospora cremea</name>
    <dbReference type="NCBI Taxonomy" id="709881"/>
    <lineage>
        <taxon>Bacteria</taxon>
        <taxon>Bacillati</taxon>
        <taxon>Actinomycetota</taxon>
        <taxon>Actinomycetes</taxon>
        <taxon>Micromonosporales</taxon>
        <taxon>Micromonosporaceae</taxon>
        <taxon>Micromonospora</taxon>
    </lineage>
</organism>
<dbReference type="PANTHER" id="PTHR30461">
    <property type="entry name" value="DNA-INVERTASE FROM LAMBDOID PROPHAGE"/>
    <property type="match status" value="1"/>
</dbReference>
<dbReference type="InterPro" id="IPR036162">
    <property type="entry name" value="Resolvase-like_N_sf"/>
</dbReference>
<keyword evidence="2" id="KW-0238">DNA-binding</keyword>
<sequence length="229" mass="24160">MAKTKTAPANTVVAYLRVSTDEQAESGAGLMAQRAAMQAEADRRGWVIVAWKEDKGASGKSLGGRPALAEALELVESHQAATLVVAKLDRLSRSLVDFAGLMDRARAKRWNLIALDLGIDLSTPAGEFLASVMASAAQWERRIIGQRTREGLAAKKAAGVRLGRPVTLPAEVRHRIRSEANSGSSLACIARGLNADEVPTAQGGKKWYPSTVKAVLASQHPTVTAAAGA</sequence>
<dbReference type="RefSeq" id="WP_208869685.1">
    <property type="nucleotide sequence ID" value="NZ_FSQT01000002.1"/>
</dbReference>
<dbReference type="GO" id="GO:0000150">
    <property type="term" value="F:DNA strand exchange activity"/>
    <property type="evidence" value="ECO:0007669"/>
    <property type="project" value="InterPro"/>
</dbReference>
<evidence type="ECO:0000259" key="6">
    <source>
        <dbReference type="PROSITE" id="PS51736"/>
    </source>
</evidence>
<evidence type="ECO:0000256" key="2">
    <source>
        <dbReference type="ARBA" id="ARBA00023125"/>
    </source>
</evidence>
<dbReference type="SUPFAM" id="SSF53041">
    <property type="entry name" value="Resolvase-like"/>
    <property type="match status" value="1"/>
</dbReference>
<evidence type="ECO:0000313" key="8">
    <source>
        <dbReference type="Proteomes" id="UP000185124"/>
    </source>
</evidence>
<feature type="domain" description="Resolvase/invertase-type recombinase catalytic" evidence="6">
    <location>
        <begin position="11"/>
        <end position="159"/>
    </location>
</feature>
<dbReference type="PROSITE" id="PS51736">
    <property type="entry name" value="RECOMBINASES_3"/>
    <property type="match status" value="1"/>
</dbReference>
<dbReference type="SMART" id="SM00857">
    <property type="entry name" value="Resolvase"/>
    <property type="match status" value="1"/>
</dbReference>
<proteinExistence type="predicted"/>
<accession>A0A1N5YXW8</accession>
<feature type="active site" description="O-(5'-phospho-DNA)-serine intermediate" evidence="4 5">
    <location>
        <position position="19"/>
    </location>
</feature>
<reference evidence="8" key="1">
    <citation type="submission" date="2016-12" db="EMBL/GenBank/DDBJ databases">
        <authorList>
            <person name="Varghese N."/>
            <person name="Submissions S."/>
        </authorList>
    </citation>
    <scope>NUCLEOTIDE SEQUENCE [LARGE SCALE GENOMIC DNA]</scope>
    <source>
        <strain evidence="8">DSM 45599</strain>
    </source>
</reference>
<evidence type="ECO:0000256" key="5">
    <source>
        <dbReference type="PROSITE-ProRule" id="PRU10137"/>
    </source>
</evidence>
<keyword evidence="1" id="KW-0229">DNA integration</keyword>
<evidence type="ECO:0000256" key="4">
    <source>
        <dbReference type="PIRSR" id="PIRSR606118-50"/>
    </source>
</evidence>
<dbReference type="EMBL" id="FSQT01000002">
    <property type="protein sequence ID" value="SIN14438.1"/>
    <property type="molecule type" value="Genomic_DNA"/>
</dbReference>
<evidence type="ECO:0000256" key="3">
    <source>
        <dbReference type="ARBA" id="ARBA00023172"/>
    </source>
</evidence>
<dbReference type="GO" id="GO:0003677">
    <property type="term" value="F:DNA binding"/>
    <property type="evidence" value="ECO:0007669"/>
    <property type="project" value="UniProtKB-KW"/>
</dbReference>
<keyword evidence="8" id="KW-1185">Reference proteome</keyword>
<dbReference type="GO" id="GO:0015074">
    <property type="term" value="P:DNA integration"/>
    <property type="evidence" value="ECO:0007669"/>
    <property type="project" value="UniProtKB-KW"/>
</dbReference>
<dbReference type="Gene3D" id="3.40.50.1390">
    <property type="entry name" value="Resolvase, N-terminal catalytic domain"/>
    <property type="match status" value="1"/>
</dbReference>
<evidence type="ECO:0000256" key="1">
    <source>
        <dbReference type="ARBA" id="ARBA00022908"/>
    </source>
</evidence>
<dbReference type="Proteomes" id="UP000185124">
    <property type="component" value="Unassembled WGS sequence"/>
</dbReference>
<dbReference type="InterPro" id="IPR006118">
    <property type="entry name" value="Recombinase_CS"/>
</dbReference>
<dbReference type="CDD" id="cd00338">
    <property type="entry name" value="Ser_Recombinase"/>
    <property type="match status" value="1"/>
</dbReference>
<gene>
    <name evidence="7" type="ORF">SAMN04489832_3410</name>
</gene>
<protein>
    <submittedName>
        <fullName evidence="7">Site-specific DNA recombinase</fullName>
    </submittedName>
</protein>